<sequence length="240" mass="25931">MRWCFLVLALASTPLAGALAQTGAPPGAAPGAPSVAPPGSDSGTTPQRPAPPPADSIAAVGKPGWTVDAENGCWVWNPNPQQEETVRWTGPCPEGPSQGEGVLAWRYVREGQPGDERYVGTMARGRMHGIGTYLESTGEVYQGEFQDGREQGRGLRVFPTGRYDGEWRQGQRHGRGVMFWINGNLFRGEFRNGLPEGPGEYYSVEDGWFRGDWQAGCLRDGNRVAALGKPIEVCRDATEG</sequence>
<dbReference type="SMART" id="SM00698">
    <property type="entry name" value="MORN"/>
    <property type="match status" value="4"/>
</dbReference>
<evidence type="ECO:0000313" key="4">
    <source>
        <dbReference type="EMBL" id="MBS7810700.1"/>
    </source>
</evidence>
<accession>A0ABS5QAK8</accession>
<keyword evidence="3" id="KW-0732">Signal</keyword>
<keyword evidence="5" id="KW-1185">Reference proteome</keyword>
<keyword evidence="1" id="KW-0677">Repeat</keyword>
<dbReference type="RefSeq" id="WP_213669304.1">
    <property type="nucleotide sequence ID" value="NZ_JAHCDA010000001.1"/>
</dbReference>
<gene>
    <name evidence="4" type="ORF">KHU32_07110</name>
</gene>
<feature type="compositionally biased region" description="Low complexity" evidence="2">
    <location>
        <begin position="20"/>
        <end position="43"/>
    </location>
</feature>
<evidence type="ECO:0000313" key="5">
    <source>
        <dbReference type="Proteomes" id="UP000766336"/>
    </source>
</evidence>
<dbReference type="SUPFAM" id="SSF82185">
    <property type="entry name" value="Histone H3 K4-specific methyltransferase SET7/9 N-terminal domain"/>
    <property type="match status" value="1"/>
</dbReference>
<dbReference type="InterPro" id="IPR003409">
    <property type="entry name" value="MORN"/>
</dbReference>
<protein>
    <recommendedName>
        <fullName evidence="6">MORN repeat protein</fullName>
    </recommendedName>
</protein>
<dbReference type="Gene3D" id="2.20.110.10">
    <property type="entry name" value="Histone H3 K4-specific methyltransferase SET7/9 N-terminal domain"/>
    <property type="match status" value="2"/>
</dbReference>
<evidence type="ECO:0000256" key="3">
    <source>
        <dbReference type="SAM" id="SignalP"/>
    </source>
</evidence>
<dbReference type="Proteomes" id="UP000766336">
    <property type="component" value="Unassembled WGS sequence"/>
</dbReference>
<feature type="chain" id="PRO_5046268005" description="MORN repeat protein" evidence="3">
    <location>
        <begin position="21"/>
        <end position="240"/>
    </location>
</feature>
<dbReference type="PANTHER" id="PTHR43215:SF14">
    <property type="entry name" value="RADIAL SPOKE HEAD 1 HOMOLOG"/>
    <property type="match status" value="1"/>
</dbReference>
<feature type="region of interest" description="Disordered" evidence="2">
    <location>
        <begin position="20"/>
        <end position="60"/>
    </location>
</feature>
<dbReference type="EMBL" id="JAHCDA010000001">
    <property type="protein sequence ID" value="MBS7810700.1"/>
    <property type="molecule type" value="Genomic_DNA"/>
</dbReference>
<evidence type="ECO:0008006" key="6">
    <source>
        <dbReference type="Google" id="ProtNLM"/>
    </source>
</evidence>
<evidence type="ECO:0000256" key="2">
    <source>
        <dbReference type="SAM" id="MobiDB-lite"/>
    </source>
</evidence>
<dbReference type="PANTHER" id="PTHR43215">
    <property type="entry name" value="RADIAL SPOKE HEAD 1 HOMOLOG"/>
    <property type="match status" value="1"/>
</dbReference>
<comment type="caution">
    <text evidence="4">The sequence shown here is derived from an EMBL/GenBank/DDBJ whole genome shotgun (WGS) entry which is preliminary data.</text>
</comment>
<reference evidence="4 5" key="1">
    <citation type="submission" date="2021-05" db="EMBL/GenBank/DDBJ databases">
        <title>Roseococcus sp. XZZS9, whole genome shotgun sequencing project.</title>
        <authorList>
            <person name="Zhao G."/>
            <person name="Shen L."/>
        </authorList>
    </citation>
    <scope>NUCLEOTIDE SEQUENCE [LARGE SCALE GENOMIC DNA]</scope>
    <source>
        <strain evidence="4 5">XZZS9</strain>
    </source>
</reference>
<name>A0ABS5QAK8_9PROT</name>
<proteinExistence type="predicted"/>
<organism evidence="4 5">
    <name type="scientific">Roseococcus pinisoli</name>
    <dbReference type="NCBI Taxonomy" id="2835040"/>
    <lineage>
        <taxon>Bacteria</taxon>
        <taxon>Pseudomonadati</taxon>
        <taxon>Pseudomonadota</taxon>
        <taxon>Alphaproteobacteria</taxon>
        <taxon>Acetobacterales</taxon>
        <taxon>Roseomonadaceae</taxon>
        <taxon>Roseococcus</taxon>
    </lineage>
</organism>
<evidence type="ECO:0000256" key="1">
    <source>
        <dbReference type="ARBA" id="ARBA00022737"/>
    </source>
</evidence>
<dbReference type="Pfam" id="PF02493">
    <property type="entry name" value="MORN"/>
    <property type="match status" value="4"/>
</dbReference>
<feature type="signal peptide" evidence="3">
    <location>
        <begin position="1"/>
        <end position="20"/>
    </location>
</feature>